<dbReference type="GO" id="GO:0005524">
    <property type="term" value="F:ATP binding"/>
    <property type="evidence" value="ECO:0007669"/>
    <property type="project" value="UniProtKB-KW"/>
</dbReference>
<evidence type="ECO:0000256" key="8">
    <source>
        <dbReference type="ARBA" id="ARBA00023136"/>
    </source>
</evidence>
<evidence type="ECO:0000256" key="2">
    <source>
        <dbReference type="ARBA" id="ARBA00022448"/>
    </source>
</evidence>
<keyword evidence="5" id="KW-0547">Nucleotide-binding</keyword>
<evidence type="ECO:0000313" key="12">
    <source>
        <dbReference type="EMBL" id="ORJ63394.1"/>
    </source>
</evidence>
<dbReference type="InterPro" id="IPR036640">
    <property type="entry name" value="ABC1_TM_sf"/>
</dbReference>
<dbReference type="PROSITE" id="PS50893">
    <property type="entry name" value="ABC_TRANSPORTER_2"/>
    <property type="match status" value="1"/>
</dbReference>
<proteinExistence type="predicted"/>
<dbReference type="EMBL" id="NAAD01000001">
    <property type="protein sequence ID" value="ORJ63394.1"/>
    <property type="molecule type" value="Genomic_DNA"/>
</dbReference>
<dbReference type="InterPro" id="IPR011527">
    <property type="entry name" value="ABC1_TM_dom"/>
</dbReference>
<dbReference type="PANTHER" id="PTHR24221">
    <property type="entry name" value="ATP-BINDING CASSETTE SUB-FAMILY B"/>
    <property type="match status" value="1"/>
</dbReference>
<keyword evidence="4 9" id="KW-0812">Transmembrane</keyword>
<dbReference type="GO" id="GO:0140359">
    <property type="term" value="F:ABC-type transporter activity"/>
    <property type="evidence" value="ECO:0007669"/>
    <property type="project" value="InterPro"/>
</dbReference>
<dbReference type="GO" id="GO:0034040">
    <property type="term" value="F:ATPase-coupled lipid transmembrane transporter activity"/>
    <property type="evidence" value="ECO:0007669"/>
    <property type="project" value="TreeGrafter"/>
</dbReference>
<dbReference type="PROSITE" id="PS00211">
    <property type="entry name" value="ABC_TRANSPORTER_1"/>
    <property type="match status" value="1"/>
</dbReference>
<keyword evidence="8 9" id="KW-0472">Membrane</keyword>
<evidence type="ECO:0000256" key="7">
    <source>
        <dbReference type="ARBA" id="ARBA00022989"/>
    </source>
</evidence>
<comment type="subcellular location">
    <subcellularLocation>
        <location evidence="1">Cell membrane</location>
        <topology evidence="1">Multi-pass membrane protein</topology>
    </subcellularLocation>
</comment>
<feature type="domain" description="ABC transporter" evidence="10">
    <location>
        <begin position="359"/>
        <end position="597"/>
    </location>
</feature>
<feature type="transmembrane region" description="Helical" evidence="9">
    <location>
        <begin position="75"/>
        <end position="100"/>
    </location>
</feature>
<reference evidence="12 13" key="1">
    <citation type="submission" date="2017-03" db="EMBL/GenBank/DDBJ databases">
        <title>Genome sequence of Geothermobacter sp. EPR-M, Deep-Sea Iron Reducer.</title>
        <authorList>
            <person name="Tully B."/>
            <person name="Savalia P."/>
            <person name="Abuyen K."/>
            <person name="Baughan C."/>
            <person name="Romero E."/>
            <person name="Ronkowski C."/>
            <person name="Torres B."/>
            <person name="Tremblay J."/>
            <person name="Trujillo A."/>
            <person name="Tyler M."/>
            <person name="Perez-Rodriguez I."/>
            <person name="Amend J."/>
        </authorList>
    </citation>
    <scope>NUCLEOTIDE SEQUENCE [LARGE SCALE GENOMIC DNA]</scope>
    <source>
        <strain evidence="12 13">EPR-M</strain>
    </source>
</reference>
<dbReference type="GO" id="GO:0005886">
    <property type="term" value="C:plasma membrane"/>
    <property type="evidence" value="ECO:0007669"/>
    <property type="project" value="UniProtKB-SubCell"/>
</dbReference>
<dbReference type="InterPro" id="IPR039421">
    <property type="entry name" value="Type_1_exporter"/>
</dbReference>
<dbReference type="RefSeq" id="WP_085008436.1">
    <property type="nucleotide sequence ID" value="NZ_NAAD01000001.1"/>
</dbReference>
<dbReference type="STRING" id="1969733.B5V00_00580"/>
<feature type="transmembrane region" description="Helical" evidence="9">
    <location>
        <begin position="297"/>
        <end position="321"/>
    </location>
</feature>
<dbReference type="PANTHER" id="PTHR24221:SF654">
    <property type="entry name" value="ATP-BINDING CASSETTE SUB-FAMILY B MEMBER 6"/>
    <property type="match status" value="1"/>
</dbReference>
<protein>
    <submittedName>
        <fullName evidence="12">ABC transporter ATP-binding protein</fullName>
    </submittedName>
</protein>
<dbReference type="InterPro" id="IPR003439">
    <property type="entry name" value="ABC_transporter-like_ATP-bd"/>
</dbReference>
<evidence type="ECO:0000259" key="11">
    <source>
        <dbReference type="PROSITE" id="PS50929"/>
    </source>
</evidence>
<accession>A0A1X0YEI9</accession>
<keyword evidence="6 12" id="KW-0067">ATP-binding</keyword>
<dbReference type="PROSITE" id="PS50929">
    <property type="entry name" value="ABC_TM1F"/>
    <property type="match status" value="1"/>
</dbReference>
<keyword evidence="13" id="KW-1185">Reference proteome</keyword>
<gene>
    <name evidence="12" type="ORF">B5V00_00580</name>
</gene>
<evidence type="ECO:0000256" key="6">
    <source>
        <dbReference type="ARBA" id="ARBA00022840"/>
    </source>
</evidence>
<dbReference type="Pfam" id="PF00005">
    <property type="entry name" value="ABC_tran"/>
    <property type="match status" value="1"/>
</dbReference>
<evidence type="ECO:0000259" key="10">
    <source>
        <dbReference type="PROSITE" id="PS50893"/>
    </source>
</evidence>
<evidence type="ECO:0000256" key="3">
    <source>
        <dbReference type="ARBA" id="ARBA00022475"/>
    </source>
</evidence>
<dbReference type="OrthoDB" id="5480201at2"/>
<evidence type="ECO:0000256" key="9">
    <source>
        <dbReference type="SAM" id="Phobius"/>
    </source>
</evidence>
<evidence type="ECO:0000256" key="4">
    <source>
        <dbReference type="ARBA" id="ARBA00022692"/>
    </source>
</evidence>
<evidence type="ECO:0000256" key="1">
    <source>
        <dbReference type="ARBA" id="ARBA00004651"/>
    </source>
</evidence>
<dbReference type="InterPro" id="IPR003593">
    <property type="entry name" value="AAA+_ATPase"/>
</dbReference>
<comment type="caution">
    <text evidence="12">The sequence shown here is derived from an EMBL/GenBank/DDBJ whole genome shotgun (WGS) entry which is preliminary data.</text>
</comment>
<keyword evidence="7 9" id="KW-1133">Transmembrane helix</keyword>
<keyword evidence="2" id="KW-0813">Transport</keyword>
<dbReference type="SMART" id="SM00382">
    <property type="entry name" value="AAA"/>
    <property type="match status" value="1"/>
</dbReference>
<sequence>MFKVVRKIYSLLDHSERRRFLVLILSMIAVGLIDVAGIASIMPFMAVVSNPEVVSSNHYLHWVYQTFGFSSENHFLIFLGLLVFFMLLFSNAMKAMVLWLDLNFAHFRLYSLSRRLFSSYLSQPYGFFINQNTSILHKNILQEVAKFTHEVLRPCTQIFSRLVAALFIFGLLLVIDPLLALIIFSSMGTVYLSIYFLAQRRLVVIGEERFEANAQRSKIAGEAFGGIKDLKILNREAFFFDQFSEHAHKAESRMVAHGLFSQLPSFFMEVVAFGGILIIVIYYLVVKQNIGQTLPVIALYAFAGYRLMPALQGIFSAASLLRFNLPVLDRLHQDINANPCARPILSRQQVPILPFKERIQLQAVTFSYPGSDCPILKSFDLSIEKNTSIGLVGATGAGKTTVVDLLLGLFSPDQGQLLVDGMPVKAETMAGWQLNIGYVPQSIFLSDDSLANNIAFGVPADQIDMAAVERAGKIANIHDFVIKQLPNGYQTPVGERGVRLSGGQRQRIGIARALYRDPAVLIMDEATSALDGITEEVVTQAIRTLAGKKTIITIAHRLTTLKDCDLIYVLEEGRIVEQGSYEELSGSSNRFRAMSRSAI</sequence>
<dbReference type="InterPro" id="IPR027417">
    <property type="entry name" value="P-loop_NTPase"/>
</dbReference>
<dbReference type="Pfam" id="PF00664">
    <property type="entry name" value="ABC_membrane"/>
    <property type="match status" value="1"/>
</dbReference>
<feature type="transmembrane region" description="Helical" evidence="9">
    <location>
        <begin position="263"/>
        <end position="285"/>
    </location>
</feature>
<dbReference type="InterPro" id="IPR017871">
    <property type="entry name" value="ABC_transporter-like_CS"/>
</dbReference>
<dbReference type="SUPFAM" id="SSF52540">
    <property type="entry name" value="P-loop containing nucleoside triphosphate hydrolases"/>
    <property type="match status" value="1"/>
</dbReference>
<dbReference type="Proteomes" id="UP000193136">
    <property type="component" value="Unassembled WGS sequence"/>
</dbReference>
<dbReference type="AlphaFoldDB" id="A0A1X0YEI9"/>
<feature type="domain" description="ABC transmembrane type-1" evidence="11">
    <location>
        <begin position="21"/>
        <end position="321"/>
    </location>
</feature>
<keyword evidence="3" id="KW-1003">Cell membrane</keyword>
<organism evidence="12 13">
    <name type="scientific">Geothermobacter hydrogeniphilus</name>
    <dbReference type="NCBI Taxonomy" id="1969733"/>
    <lineage>
        <taxon>Bacteria</taxon>
        <taxon>Pseudomonadati</taxon>
        <taxon>Thermodesulfobacteriota</taxon>
        <taxon>Desulfuromonadia</taxon>
        <taxon>Desulfuromonadales</taxon>
        <taxon>Geothermobacteraceae</taxon>
        <taxon>Geothermobacter</taxon>
    </lineage>
</organism>
<evidence type="ECO:0000256" key="5">
    <source>
        <dbReference type="ARBA" id="ARBA00022741"/>
    </source>
</evidence>
<dbReference type="GO" id="GO:0016887">
    <property type="term" value="F:ATP hydrolysis activity"/>
    <property type="evidence" value="ECO:0007669"/>
    <property type="project" value="InterPro"/>
</dbReference>
<dbReference type="Gene3D" id="3.40.50.300">
    <property type="entry name" value="P-loop containing nucleotide triphosphate hydrolases"/>
    <property type="match status" value="1"/>
</dbReference>
<dbReference type="SUPFAM" id="SSF90123">
    <property type="entry name" value="ABC transporter transmembrane region"/>
    <property type="match status" value="1"/>
</dbReference>
<dbReference type="Gene3D" id="1.20.1560.10">
    <property type="entry name" value="ABC transporter type 1, transmembrane domain"/>
    <property type="match status" value="1"/>
</dbReference>
<dbReference type="FunFam" id="3.40.50.300:FF:000221">
    <property type="entry name" value="Multidrug ABC transporter ATP-binding protein"/>
    <property type="match status" value="1"/>
</dbReference>
<name>A0A1X0YEI9_9BACT</name>
<evidence type="ECO:0000313" key="13">
    <source>
        <dbReference type="Proteomes" id="UP000193136"/>
    </source>
</evidence>
<feature type="transmembrane region" description="Helical" evidence="9">
    <location>
        <begin position="20"/>
        <end position="46"/>
    </location>
</feature>
<feature type="transmembrane region" description="Helical" evidence="9">
    <location>
        <begin position="158"/>
        <end position="175"/>
    </location>
</feature>